<dbReference type="GO" id="GO:0003676">
    <property type="term" value="F:nucleic acid binding"/>
    <property type="evidence" value="ECO:0007669"/>
    <property type="project" value="InterPro"/>
</dbReference>
<feature type="domain" description="Tc1-like transposase DDE" evidence="1">
    <location>
        <begin position="3"/>
        <end position="54"/>
    </location>
</feature>
<dbReference type="Proteomes" id="UP000273734">
    <property type="component" value="Unassembled WGS sequence"/>
</dbReference>
<dbReference type="InterPro" id="IPR038717">
    <property type="entry name" value="Tc1-like_DDE_dom"/>
</dbReference>
<evidence type="ECO:0000259" key="1">
    <source>
        <dbReference type="Pfam" id="PF13358"/>
    </source>
</evidence>
<proteinExistence type="predicted"/>
<name>A0AB74DEX4_9BURK</name>
<accession>A0AB74DEX4</accession>
<comment type="caution">
    <text evidence="2">The sequence shown here is derived from an EMBL/GenBank/DDBJ whole genome shotgun (WGS) entry which is preliminary data.</text>
</comment>
<reference evidence="2 3" key="1">
    <citation type="submission" date="2018-08" db="EMBL/GenBank/DDBJ databases">
        <title>Comparative analysis of Burkholderia isolates from Puerto Rico.</title>
        <authorList>
            <person name="Hall C."/>
            <person name="Sahl J."/>
            <person name="Wagner D."/>
        </authorList>
    </citation>
    <scope>NUCLEOTIDE SEQUENCE [LARGE SCALE GENOMIC DNA]</scope>
    <source>
        <strain evidence="2 3">Bp8964</strain>
    </source>
</reference>
<feature type="non-terminal residue" evidence="2">
    <location>
        <position position="1"/>
    </location>
</feature>
<dbReference type="RefSeq" id="WP_185613063.1">
    <property type="nucleotide sequence ID" value="NZ_QTNY01000004.1"/>
</dbReference>
<dbReference type="AlphaFoldDB" id="A0AB74DEX4"/>
<evidence type="ECO:0000313" key="2">
    <source>
        <dbReference type="EMBL" id="RQP81287.1"/>
    </source>
</evidence>
<sequence>KHPKVKTWLAKHPRYHMHFTPTYSSWLNQVERWFGLITQQAIRRGSFRNVRQLIASIERYVEQYNQHKRPFVWTATADSILQKVARLCNVISGTEH</sequence>
<protein>
    <submittedName>
        <fullName evidence="2">IS630 family transposase</fullName>
    </submittedName>
</protein>
<dbReference type="InterPro" id="IPR036397">
    <property type="entry name" value="RNaseH_sf"/>
</dbReference>
<organism evidence="2 3">
    <name type="scientific">Burkholderia ubonensis</name>
    <dbReference type="NCBI Taxonomy" id="101571"/>
    <lineage>
        <taxon>Bacteria</taxon>
        <taxon>Pseudomonadati</taxon>
        <taxon>Pseudomonadota</taxon>
        <taxon>Betaproteobacteria</taxon>
        <taxon>Burkholderiales</taxon>
        <taxon>Burkholderiaceae</taxon>
        <taxon>Burkholderia</taxon>
        <taxon>Burkholderia cepacia complex</taxon>
    </lineage>
</organism>
<gene>
    <name evidence="2" type="ORF">DF015_06985</name>
</gene>
<dbReference type="EMBL" id="QTNY01000004">
    <property type="protein sequence ID" value="RQP81287.1"/>
    <property type="molecule type" value="Genomic_DNA"/>
</dbReference>
<dbReference type="Gene3D" id="3.30.420.10">
    <property type="entry name" value="Ribonuclease H-like superfamily/Ribonuclease H"/>
    <property type="match status" value="1"/>
</dbReference>
<evidence type="ECO:0000313" key="3">
    <source>
        <dbReference type="Proteomes" id="UP000273734"/>
    </source>
</evidence>
<dbReference type="Pfam" id="PF13358">
    <property type="entry name" value="DDE_3"/>
    <property type="match status" value="1"/>
</dbReference>